<feature type="binding site" evidence="1">
    <location>
        <position position="55"/>
    </location>
    <ligand>
        <name>ATP</name>
        <dbReference type="ChEBI" id="CHEBI:30616"/>
    </ligand>
</feature>
<dbReference type="InterPro" id="IPR017441">
    <property type="entry name" value="Protein_kinase_ATP_BS"/>
</dbReference>
<organism evidence="4 5">
    <name type="scientific">Metabacillus arenae</name>
    <dbReference type="NCBI Taxonomy" id="2771434"/>
    <lineage>
        <taxon>Bacteria</taxon>
        <taxon>Bacillati</taxon>
        <taxon>Bacillota</taxon>
        <taxon>Bacilli</taxon>
        <taxon>Bacillales</taxon>
        <taxon>Bacillaceae</taxon>
        <taxon>Metabacillus</taxon>
    </lineage>
</organism>
<keyword evidence="4" id="KW-0723">Serine/threonine-protein kinase</keyword>
<dbReference type="GO" id="GO:0004674">
    <property type="term" value="F:protein serine/threonine kinase activity"/>
    <property type="evidence" value="ECO:0007669"/>
    <property type="project" value="UniProtKB-KW"/>
</dbReference>
<comment type="caution">
    <text evidence="4">The sequence shown here is derived from an EMBL/GenBank/DDBJ whole genome shotgun (WGS) entry which is preliminary data.</text>
</comment>
<accession>A0A926NLC5</accession>
<feature type="transmembrane region" description="Helical" evidence="2">
    <location>
        <begin position="306"/>
        <end position="328"/>
    </location>
</feature>
<dbReference type="PROSITE" id="PS00107">
    <property type="entry name" value="PROTEIN_KINASE_ATP"/>
    <property type="match status" value="1"/>
</dbReference>
<dbReference type="AlphaFoldDB" id="A0A926NLC5"/>
<keyword evidence="4" id="KW-0808">Transferase</keyword>
<dbReference type="PROSITE" id="PS50011">
    <property type="entry name" value="PROTEIN_KINASE_DOM"/>
    <property type="match status" value="1"/>
</dbReference>
<dbReference type="SMART" id="SM00220">
    <property type="entry name" value="S_TKc"/>
    <property type="match status" value="1"/>
</dbReference>
<dbReference type="SUPFAM" id="SSF56112">
    <property type="entry name" value="Protein kinase-like (PK-like)"/>
    <property type="match status" value="1"/>
</dbReference>
<gene>
    <name evidence="4" type="ORF">IC621_23630</name>
</gene>
<evidence type="ECO:0000256" key="2">
    <source>
        <dbReference type="SAM" id="Phobius"/>
    </source>
</evidence>
<keyword evidence="1" id="KW-0547">Nucleotide-binding</keyword>
<keyword evidence="1" id="KW-0067">ATP-binding</keyword>
<keyword evidence="2" id="KW-0472">Membrane</keyword>
<keyword evidence="2" id="KW-1133">Transmembrane helix</keyword>
<dbReference type="InterPro" id="IPR011009">
    <property type="entry name" value="Kinase-like_dom_sf"/>
</dbReference>
<dbReference type="Pfam" id="PF00069">
    <property type="entry name" value="Pkinase"/>
    <property type="match status" value="1"/>
</dbReference>
<protein>
    <submittedName>
        <fullName evidence="4">Serine/threonine protein kinase</fullName>
    </submittedName>
</protein>
<keyword evidence="2" id="KW-0812">Transmembrane</keyword>
<name>A0A926NLC5_9BACI</name>
<reference evidence="4" key="1">
    <citation type="submission" date="2020-09" db="EMBL/GenBank/DDBJ databases">
        <title>A novel bacterium of genus Bacillus, isolated from South China Sea.</title>
        <authorList>
            <person name="Huang H."/>
            <person name="Mo K."/>
            <person name="Hu Y."/>
        </authorList>
    </citation>
    <scope>NUCLEOTIDE SEQUENCE</scope>
    <source>
        <strain evidence="4">IB182487</strain>
    </source>
</reference>
<dbReference type="InterPro" id="IPR000719">
    <property type="entry name" value="Prot_kinase_dom"/>
</dbReference>
<dbReference type="RefSeq" id="WP_191162104.1">
    <property type="nucleotide sequence ID" value="NZ_JACXAI010000047.1"/>
</dbReference>
<dbReference type="EMBL" id="JACXAI010000047">
    <property type="protein sequence ID" value="MBD1383185.1"/>
    <property type="molecule type" value="Genomic_DNA"/>
</dbReference>
<dbReference type="PANTHER" id="PTHR44167">
    <property type="entry name" value="OVARIAN-SPECIFIC SERINE/THREONINE-PROTEIN KINASE LOK-RELATED"/>
    <property type="match status" value="1"/>
</dbReference>
<dbReference type="PANTHER" id="PTHR44167:SF24">
    <property type="entry name" value="SERINE_THREONINE-PROTEIN KINASE CHK2"/>
    <property type="match status" value="1"/>
</dbReference>
<evidence type="ECO:0000259" key="3">
    <source>
        <dbReference type="PROSITE" id="PS50011"/>
    </source>
</evidence>
<proteinExistence type="predicted"/>
<feature type="domain" description="Protein kinase" evidence="3">
    <location>
        <begin position="28"/>
        <end position="329"/>
    </location>
</feature>
<keyword evidence="4" id="KW-0418">Kinase</keyword>
<evidence type="ECO:0000256" key="1">
    <source>
        <dbReference type="PROSITE-ProRule" id="PRU10141"/>
    </source>
</evidence>
<dbReference type="GO" id="GO:0005524">
    <property type="term" value="F:ATP binding"/>
    <property type="evidence" value="ECO:0007669"/>
    <property type="project" value="UniProtKB-UniRule"/>
</dbReference>
<evidence type="ECO:0000313" key="5">
    <source>
        <dbReference type="Proteomes" id="UP000626844"/>
    </source>
</evidence>
<dbReference type="Proteomes" id="UP000626844">
    <property type="component" value="Unassembled WGS sequence"/>
</dbReference>
<keyword evidence="5" id="KW-1185">Reference proteome</keyword>
<evidence type="ECO:0000313" key="4">
    <source>
        <dbReference type="EMBL" id="MBD1383185.1"/>
    </source>
</evidence>
<sequence>MMSNTSMNQACKVAVGTIIKGKWHRNSYKILKILGYGANGVVYLTEGNTGLAALKLSDNSMSVTSEVNVLKHFSKAQGSSIGPSLIDVDDWNRTGNEKMLSFYAMEYIKGDLLLDFFRKKGPEWVPVMIMQLLKNLSSLHASGWVFGDLKPENLIVSGPPPKIRCIDVGGTTQTGRAIKEFTEFFDRGYWGLGTRKAEPSYDLFAVAMIVINAAYPKRFVKKEDGKNQLWEAIDQDPFLKKYEKVLKSALLGKYESADTMKKDFIITNEPSRQRKSTPVRRASPVGNMAGKTRVSIKKKKKKSSGFVETLAILASVFILYSLYVYYYLL</sequence>
<dbReference type="Gene3D" id="1.10.510.10">
    <property type="entry name" value="Transferase(Phosphotransferase) domain 1"/>
    <property type="match status" value="1"/>
</dbReference>